<dbReference type="Gene3D" id="3.30.420.40">
    <property type="match status" value="2"/>
</dbReference>
<dbReference type="STRING" id="504487.JCM19538_1580"/>
<dbReference type="PANTHER" id="PTHR30605:SF0">
    <property type="entry name" value="ANHYDRO-N-ACETYLMURAMIC ACID KINASE"/>
    <property type="match status" value="1"/>
</dbReference>
<dbReference type="SUPFAM" id="SSF53067">
    <property type="entry name" value="Actin-like ATPase domain"/>
    <property type="match status" value="1"/>
</dbReference>
<dbReference type="AlphaFoldDB" id="A0A090WA67"/>
<evidence type="ECO:0000313" key="2">
    <source>
        <dbReference type="EMBL" id="GAL73073.1"/>
    </source>
</evidence>
<keyword evidence="5" id="KW-1185">Reference proteome</keyword>
<dbReference type="Proteomes" id="UP000030184">
    <property type="component" value="Unassembled WGS sequence"/>
</dbReference>
<dbReference type="NCBIfam" id="NF007144">
    <property type="entry name" value="PRK09585.2-3"/>
    <property type="match status" value="1"/>
</dbReference>
<dbReference type="RefSeq" id="WP_042246661.1">
    <property type="nucleotide sequence ID" value="NZ_BBNR01000029.1"/>
</dbReference>
<dbReference type="Proteomes" id="UP000029641">
    <property type="component" value="Unassembled WGS sequence"/>
</dbReference>
<dbReference type="InterPro" id="IPR005338">
    <property type="entry name" value="Anhydro_N_Ac-Mur_kinase"/>
</dbReference>
<accession>A0A090WA67</accession>
<dbReference type="eggNOG" id="COG2377">
    <property type="taxonomic scope" value="Bacteria"/>
</dbReference>
<evidence type="ECO:0000313" key="1">
    <source>
        <dbReference type="EMBL" id="GAL68933.1"/>
    </source>
</evidence>
<evidence type="ECO:0000313" key="3">
    <source>
        <dbReference type="EMBL" id="GAL89677.1"/>
    </source>
</evidence>
<sequence>MKKDVYNIIGVMSGTSLDGIDLVYTKFYFNGSWTFKILCTETISYTNFWVEELRHLVTKAPHELDLIDEAYTKYLADTIKFFIKKNAIDNIDAVCSHGHTALHKPEQNLTYQIGNKPVISKLLGYKVVCDFRVHDVGYGGQGAPLVPIGDKLLFSEYDFCLNLGGFANISLDDSKGERIAYDICPVNIVLNHYTKQLGFDYDDKGHIAKSGKVDQDLLNQLNQLDFYKQTHPKSLGLEWVKSNIFPLVDSFQLQLKDKICTFCEHISIQIAKEINKKEDVVVLATGGGAYNSYLLNRLKFYSYNDIIIPSNTVIEFKEALIFAFLGVLKLRDEINCLKSVTGALKNHSAGLIYLP</sequence>
<dbReference type="EMBL" id="BBNY01000020">
    <property type="protein sequence ID" value="GAL89677.1"/>
    <property type="molecule type" value="Genomic_DNA"/>
</dbReference>
<dbReference type="GO" id="GO:0016773">
    <property type="term" value="F:phosphotransferase activity, alcohol group as acceptor"/>
    <property type="evidence" value="ECO:0007669"/>
    <property type="project" value="InterPro"/>
</dbReference>
<dbReference type="GO" id="GO:0005524">
    <property type="term" value="F:ATP binding"/>
    <property type="evidence" value="ECO:0007669"/>
    <property type="project" value="InterPro"/>
</dbReference>
<dbReference type="Proteomes" id="UP000029646">
    <property type="component" value="Unassembled WGS sequence"/>
</dbReference>
<dbReference type="GO" id="GO:0009254">
    <property type="term" value="P:peptidoglycan turnover"/>
    <property type="evidence" value="ECO:0007669"/>
    <property type="project" value="InterPro"/>
</dbReference>
<dbReference type="EMBL" id="BBNS01000039">
    <property type="protein sequence ID" value="GAL73073.1"/>
    <property type="molecule type" value="Genomic_DNA"/>
</dbReference>
<organism evidence="2 4">
    <name type="scientific">Jejuia pallidilutea</name>
    <dbReference type="NCBI Taxonomy" id="504487"/>
    <lineage>
        <taxon>Bacteria</taxon>
        <taxon>Pseudomonadati</taxon>
        <taxon>Bacteroidota</taxon>
        <taxon>Flavobacteriia</taxon>
        <taxon>Flavobacteriales</taxon>
        <taxon>Flavobacteriaceae</taxon>
        <taxon>Jejuia</taxon>
    </lineage>
</organism>
<keyword evidence="2" id="KW-0808">Transferase</keyword>
<comment type="caution">
    <text evidence="2">The sequence shown here is derived from an EMBL/GenBank/DDBJ whole genome shotgun (WGS) entry which is preliminary data.</text>
</comment>
<dbReference type="EMBL" id="BBNR01000029">
    <property type="protein sequence ID" value="GAL68933.1"/>
    <property type="molecule type" value="Genomic_DNA"/>
</dbReference>
<dbReference type="Pfam" id="PF03702">
    <property type="entry name" value="AnmK"/>
    <property type="match status" value="1"/>
</dbReference>
<keyword evidence="2" id="KW-0418">Kinase</keyword>
<dbReference type="InterPro" id="IPR043129">
    <property type="entry name" value="ATPase_NBD"/>
</dbReference>
<dbReference type="GO" id="GO:0016301">
    <property type="term" value="F:kinase activity"/>
    <property type="evidence" value="ECO:0007669"/>
    <property type="project" value="UniProtKB-KW"/>
</dbReference>
<dbReference type="OrthoDB" id="9763949at2"/>
<dbReference type="GO" id="GO:0006040">
    <property type="term" value="P:amino sugar metabolic process"/>
    <property type="evidence" value="ECO:0007669"/>
    <property type="project" value="InterPro"/>
</dbReference>
<proteinExistence type="predicted"/>
<gene>
    <name evidence="1" type="ORF">JCM19301_2102</name>
    <name evidence="2" type="ORF">JCM19302_2296</name>
    <name evidence="3" type="ORF">JCM19538_1580</name>
</gene>
<evidence type="ECO:0000313" key="5">
    <source>
        <dbReference type="Proteomes" id="UP000030184"/>
    </source>
</evidence>
<name>A0A090WA67_9FLAO</name>
<protein>
    <submittedName>
        <fullName evidence="2">Anhydro-N-acetylmuramic acid kinase</fullName>
    </submittedName>
</protein>
<reference evidence="5" key="1">
    <citation type="journal article" date="2014" name="Genome Announc.">
        <title>Draft Genome Sequence of Marine Flavobacterium Jejuia pallidilutea Strain 11shimoA1 and Pigmentation Mutants.</title>
        <authorList>
            <person name="Takatani N."/>
            <person name="Nakanishi M."/>
            <person name="Meirelles P."/>
            <person name="Mino S."/>
            <person name="Suda W."/>
            <person name="Oshima K."/>
            <person name="Hattori M."/>
            <person name="Ohkuma M."/>
            <person name="Hosokawa M."/>
            <person name="Miyashita K."/>
            <person name="Thompson F.L."/>
            <person name="Niwa A."/>
            <person name="Sawabe T."/>
            <person name="Sawabe T."/>
        </authorList>
    </citation>
    <scope>NUCLEOTIDE SEQUENCE [LARGE SCALE GENOMIC DNA]</scope>
    <source>
        <strain evidence="5">JCM 19538</strain>
    </source>
</reference>
<dbReference type="PANTHER" id="PTHR30605">
    <property type="entry name" value="ANHYDRO-N-ACETYLMURAMIC ACID KINASE"/>
    <property type="match status" value="1"/>
</dbReference>
<evidence type="ECO:0000313" key="4">
    <source>
        <dbReference type="Proteomes" id="UP000029646"/>
    </source>
</evidence>